<comment type="caution">
    <text evidence="2">The sequence shown here is derived from an EMBL/GenBank/DDBJ whole genome shotgun (WGS) entry which is preliminary data.</text>
</comment>
<feature type="transmembrane region" description="Helical" evidence="1">
    <location>
        <begin position="39"/>
        <end position="58"/>
    </location>
</feature>
<evidence type="ECO:0000313" key="3">
    <source>
        <dbReference type="Proteomes" id="UP001162044"/>
    </source>
</evidence>
<feature type="transmembrane region" description="Helical" evidence="1">
    <location>
        <begin position="65"/>
        <end position="81"/>
    </location>
</feature>
<evidence type="ECO:0000256" key="1">
    <source>
        <dbReference type="SAM" id="Phobius"/>
    </source>
</evidence>
<gene>
    <name evidence="2" type="ORF">QDQ51_15605</name>
</gene>
<dbReference type="EMBL" id="JARVQW010000008">
    <property type="protein sequence ID" value="MDH2306835.1"/>
    <property type="molecule type" value="Genomic_DNA"/>
</dbReference>
<reference evidence="2" key="2">
    <citation type="submission" date="2023-10" db="EMBL/GenBank/DDBJ databases">
        <title>Analysis of Resistance Genes of Carbapenem-resistant Providencia rettgeri.</title>
        <authorList>
            <person name="Liu M."/>
        </authorList>
    </citation>
    <scope>NUCLEOTIDE SEQUENCE</scope>
    <source>
        <strain evidence="2">QITACRE101</strain>
    </source>
</reference>
<name>A0AB35LFD2_PRORE</name>
<dbReference type="AlphaFoldDB" id="A0AB35LFD2"/>
<dbReference type="RefSeq" id="WP_272671284.1">
    <property type="nucleotide sequence ID" value="NZ_JARVQW010000008.1"/>
</dbReference>
<keyword evidence="1" id="KW-1133">Transmembrane helix</keyword>
<dbReference type="Proteomes" id="UP001162044">
    <property type="component" value="Unassembled WGS sequence"/>
</dbReference>
<evidence type="ECO:0000313" key="2">
    <source>
        <dbReference type="EMBL" id="MDH2306835.1"/>
    </source>
</evidence>
<feature type="transmembrane region" description="Helical" evidence="1">
    <location>
        <begin position="87"/>
        <end position="104"/>
    </location>
</feature>
<reference evidence="2" key="1">
    <citation type="submission" date="2023-04" db="EMBL/GenBank/DDBJ databases">
        <authorList>
            <person name="Li W."/>
        </authorList>
    </citation>
    <scope>NUCLEOTIDE SEQUENCE</scope>
    <source>
        <strain evidence="2">QITACRE101</strain>
    </source>
</reference>
<evidence type="ECO:0008006" key="4">
    <source>
        <dbReference type="Google" id="ProtNLM"/>
    </source>
</evidence>
<feature type="transmembrane region" description="Helical" evidence="1">
    <location>
        <begin position="259"/>
        <end position="278"/>
    </location>
</feature>
<organism evidence="2 3">
    <name type="scientific">Providencia rettgeri</name>
    <dbReference type="NCBI Taxonomy" id="587"/>
    <lineage>
        <taxon>Bacteria</taxon>
        <taxon>Pseudomonadati</taxon>
        <taxon>Pseudomonadota</taxon>
        <taxon>Gammaproteobacteria</taxon>
        <taxon>Enterobacterales</taxon>
        <taxon>Morganellaceae</taxon>
        <taxon>Providencia</taxon>
    </lineage>
</organism>
<keyword evidence="1" id="KW-0472">Membrane</keyword>
<feature type="transmembrane region" description="Helical" evidence="1">
    <location>
        <begin position="203"/>
        <end position="225"/>
    </location>
</feature>
<feature type="transmembrane region" description="Helical" evidence="1">
    <location>
        <begin position="111"/>
        <end position="131"/>
    </location>
</feature>
<feature type="transmembrane region" description="Helical" evidence="1">
    <location>
        <begin position="237"/>
        <end position="253"/>
    </location>
</feature>
<protein>
    <recommendedName>
        <fullName evidence="4">O-antigen polymerase</fullName>
    </recommendedName>
</protein>
<proteinExistence type="predicted"/>
<accession>A0AB35LFD2</accession>
<keyword evidence="1" id="KW-0812">Transmembrane</keyword>
<sequence>MILSSDIREFIQSYVRTEDEIEYMSGYGGVRGLGVSGSMAFGLAATMGLLGYIFIFHINNANNSSIYNIFIFFICFFASLSAGRTSFLGFFLGLLILTLYSISLKTTFKVLKYLIITILTSILLYIILINIPSISEIIEKYSAYAFQPIINYLEYGSLSVTSTEKLQSMYFLPNDTSTIFFGDGKYTTADGYYMSTDAGYMRFMLYFGILGSLLPYFGFLYLCFYTINRTKINTKKSKWFFGGIILLSFIYHYKGEIIFFNVSYMKVIFIYCMYYILINKLKSSEINHS</sequence>